<dbReference type="Gene3D" id="3.30.200.20">
    <property type="entry name" value="Phosphorylase Kinase, domain 1"/>
    <property type="match status" value="1"/>
</dbReference>
<keyword evidence="3" id="KW-0808">Transferase</keyword>
<evidence type="ECO:0000256" key="1">
    <source>
        <dbReference type="ARBA" id="ARBA00022527"/>
    </source>
</evidence>
<keyword evidence="6 7" id="KW-0067">ATP-binding</keyword>
<dbReference type="Gene3D" id="1.10.510.10">
    <property type="entry name" value="Transferase(Phosphotransferase) domain 1"/>
    <property type="match status" value="1"/>
</dbReference>
<proteinExistence type="inferred from homology"/>
<dbReference type="Proteomes" id="UP000292957">
    <property type="component" value="Unassembled WGS sequence"/>
</dbReference>
<evidence type="ECO:0000256" key="8">
    <source>
        <dbReference type="RuleBase" id="RU000304"/>
    </source>
</evidence>
<dbReference type="OrthoDB" id="10252171at2759"/>
<feature type="region of interest" description="Disordered" evidence="9">
    <location>
        <begin position="15"/>
        <end position="74"/>
    </location>
</feature>
<feature type="domain" description="Protein kinase" evidence="10">
    <location>
        <begin position="88"/>
        <end position="371"/>
    </location>
</feature>
<keyword evidence="4 7" id="KW-0547">Nucleotide-binding</keyword>
<evidence type="ECO:0000256" key="2">
    <source>
        <dbReference type="ARBA" id="ARBA00022553"/>
    </source>
</evidence>
<evidence type="ECO:0000256" key="5">
    <source>
        <dbReference type="ARBA" id="ARBA00022777"/>
    </source>
</evidence>
<feature type="compositionally biased region" description="Basic and acidic residues" evidence="9">
    <location>
        <begin position="441"/>
        <end position="450"/>
    </location>
</feature>
<dbReference type="InterPro" id="IPR011009">
    <property type="entry name" value="Kinase-like_dom_sf"/>
</dbReference>
<organism evidence="11">
    <name type="scientific">Dichomitus squalens</name>
    <dbReference type="NCBI Taxonomy" id="114155"/>
    <lineage>
        <taxon>Eukaryota</taxon>
        <taxon>Fungi</taxon>
        <taxon>Dikarya</taxon>
        <taxon>Basidiomycota</taxon>
        <taxon>Agaricomycotina</taxon>
        <taxon>Agaricomycetes</taxon>
        <taxon>Polyporales</taxon>
        <taxon>Polyporaceae</taxon>
        <taxon>Dichomitus</taxon>
    </lineage>
</organism>
<evidence type="ECO:0000256" key="9">
    <source>
        <dbReference type="SAM" id="MobiDB-lite"/>
    </source>
</evidence>
<dbReference type="InterPro" id="IPR008271">
    <property type="entry name" value="Ser/Thr_kinase_AS"/>
</dbReference>
<feature type="binding site" evidence="7">
    <location>
        <position position="122"/>
    </location>
    <ligand>
        <name>ATP</name>
        <dbReference type="ChEBI" id="CHEBI:30616"/>
    </ligand>
</feature>
<gene>
    <name evidence="11" type="ORF">BD311DRAFT_647186</name>
</gene>
<keyword evidence="2" id="KW-0597">Phosphoprotein</keyword>
<feature type="compositionally biased region" description="Polar residues" evidence="9">
    <location>
        <begin position="453"/>
        <end position="464"/>
    </location>
</feature>
<evidence type="ECO:0000256" key="6">
    <source>
        <dbReference type="ARBA" id="ARBA00022840"/>
    </source>
</evidence>
<feature type="compositionally biased region" description="Basic and acidic residues" evidence="9">
    <location>
        <begin position="394"/>
        <end position="416"/>
    </location>
</feature>
<dbReference type="PROSITE" id="PS00107">
    <property type="entry name" value="PROTEIN_KINASE_ATP"/>
    <property type="match status" value="1"/>
</dbReference>
<dbReference type="PROSITE" id="PS00108">
    <property type="entry name" value="PROTEIN_KINASE_ST"/>
    <property type="match status" value="1"/>
</dbReference>
<dbReference type="InterPro" id="IPR017441">
    <property type="entry name" value="Protein_kinase_ATP_BS"/>
</dbReference>
<dbReference type="AlphaFoldDB" id="A0A4Q9N5X2"/>
<evidence type="ECO:0000259" key="10">
    <source>
        <dbReference type="PROSITE" id="PS50011"/>
    </source>
</evidence>
<evidence type="ECO:0000313" key="11">
    <source>
        <dbReference type="EMBL" id="TBU35635.1"/>
    </source>
</evidence>
<keyword evidence="5 11" id="KW-0418">Kinase</keyword>
<dbReference type="GO" id="GO:0005524">
    <property type="term" value="F:ATP binding"/>
    <property type="evidence" value="ECO:0007669"/>
    <property type="project" value="UniProtKB-UniRule"/>
</dbReference>
<dbReference type="EMBL" id="ML143386">
    <property type="protein sequence ID" value="TBU35635.1"/>
    <property type="molecule type" value="Genomic_DNA"/>
</dbReference>
<dbReference type="PANTHER" id="PTHR24351">
    <property type="entry name" value="RIBOSOMAL PROTEIN S6 KINASE"/>
    <property type="match status" value="1"/>
</dbReference>
<evidence type="ECO:0000256" key="4">
    <source>
        <dbReference type="ARBA" id="ARBA00022741"/>
    </source>
</evidence>
<protein>
    <submittedName>
        <fullName evidence="11">Kinase-like protein</fullName>
    </submittedName>
</protein>
<dbReference type="GO" id="GO:0004674">
    <property type="term" value="F:protein serine/threonine kinase activity"/>
    <property type="evidence" value="ECO:0007669"/>
    <property type="project" value="UniProtKB-KW"/>
</dbReference>
<dbReference type="SUPFAM" id="SSF56112">
    <property type="entry name" value="Protein kinase-like (PK-like)"/>
    <property type="match status" value="1"/>
</dbReference>
<reference evidence="11" key="1">
    <citation type="submission" date="2019-01" db="EMBL/GenBank/DDBJ databases">
        <title>Draft genome sequences of three monokaryotic isolates of the white-rot basidiomycete fungus Dichomitus squalens.</title>
        <authorList>
            <consortium name="DOE Joint Genome Institute"/>
            <person name="Lopez S.C."/>
            <person name="Andreopoulos B."/>
            <person name="Pangilinan J."/>
            <person name="Lipzen A."/>
            <person name="Riley R."/>
            <person name="Ahrendt S."/>
            <person name="Ng V."/>
            <person name="Barry K."/>
            <person name="Daum C."/>
            <person name="Grigoriev I.V."/>
            <person name="Hilden K.S."/>
            <person name="Makela M.R."/>
            <person name="de Vries R.P."/>
        </authorList>
    </citation>
    <scope>NUCLEOTIDE SEQUENCE [LARGE SCALE GENOMIC DNA]</scope>
    <source>
        <strain evidence="11">OM18370.1</strain>
    </source>
</reference>
<evidence type="ECO:0000256" key="3">
    <source>
        <dbReference type="ARBA" id="ARBA00022679"/>
    </source>
</evidence>
<comment type="similarity">
    <text evidence="8">Belongs to the protein kinase superfamily.</text>
</comment>
<sequence length="464" mass="52417">MPVATKAIPYHFSEQAGKNGGFATAKKPGQISRTQRLHSPIASSSRVNLDRADRTSRRQRKPTPSTPPAQSLDSNVIPKVSRVNLSDLECVRMLGDGGWAEVYLAQVRSRTTPESGAVFAMKTISKRIFRDTERNDDCWDRDIAAAKKHAERRILSKLPWNPFIIGLLDAYVDVRNTYLMLEYAPCGTLLDHVQRTGGLHLHDALFYYSNIILGIEFLHSQGIIHRDIKTDNVLIGADGYAMITDFGLSRYIDERTEWTDHIGTISFMSPEALAKNMGSRESRYAVDWWAAAVTFFDMLMNALPFNGVGVTKIQESVTAQKIRYNRPVPSAIAKFFQNAFMYDLDKRFGALSMPRPNGSMINAELRSHPLFKDIRWNRIALRVDPAPFVPDPIPDPREEVHSRPLPEQRKLPELKLKRPPPLLEFNEIRADAERARKRQRVEKEASETIHRAPSTTQAEAGSAA</sequence>
<dbReference type="PROSITE" id="PS50011">
    <property type="entry name" value="PROTEIN_KINASE_DOM"/>
    <property type="match status" value="1"/>
</dbReference>
<accession>A0A4Q9N5X2</accession>
<dbReference type="InterPro" id="IPR000719">
    <property type="entry name" value="Prot_kinase_dom"/>
</dbReference>
<feature type="region of interest" description="Disordered" evidence="9">
    <location>
        <begin position="390"/>
        <end position="464"/>
    </location>
</feature>
<evidence type="ECO:0000256" key="7">
    <source>
        <dbReference type="PROSITE-ProRule" id="PRU10141"/>
    </source>
</evidence>
<dbReference type="SMART" id="SM00220">
    <property type="entry name" value="S_TKc"/>
    <property type="match status" value="1"/>
</dbReference>
<keyword evidence="1 8" id="KW-0723">Serine/threonine-protein kinase</keyword>
<name>A0A4Q9N5X2_9APHY</name>
<dbReference type="Pfam" id="PF00069">
    <property type="entry name" value="Pkinase"/>
    <property type="match status" value="1"/>
</dbReference>